<reference evidence="9" key="1">
    <citation type="thesis" date="2020" institute="ProQuest LLC" country="789 East Eisenhower Parkway, Ann Arbor, MI, USA">
        <title>Comparative Genomics and Chromosome Evolution.</title>
        <authorList>
            <person name="Mudd A.B."/>
        </authorList>
    </citation>
    <scope>NUCLEOTIDE SEQUENCE</scope>
    <source>
        <strain evidence="9">HN-11 Male</strain>
        <tissue evidence="9">Kidney and liver</tissue>
    </source>
</reference>
<protein>
    <recommendedName>
        <fullName evidence="8">Angiomotin C-terminal domain-containing protein</fullName>
    </recommendedName>
</protein>
<evidence type="ECO:0000256" key="4">
    <source>
        <dbReference type="ARBA" id="ARBA00022949"/>
    </source>
</evidence>
<dbReference type="GO" id="GO:0001525">
    <property type="term" value="P:angiogenesis"/>
    <property type="evidence" value="ECO:0007669"/>
    <property type="project" value="TreeGrafter"/>
</dbReference>
<dbReference type="GO" id="GO:0003365">
    <property type="term" value="P:establishment of cell polarity involved in ameboidal cell migration"/>
    <property type="evidence" value="ECO:0007669"/>
    <property type="project" value="TreeGrafter"/>
</dbReference>
<dbReference type="InterPro" id="IPR024646">
    <property type="entry name" value="Angiomotin_C"/>
</dbReference>
<feature type="compositionally biased region" description="Polar residues" evidence="7">
    <location>
        <begin position="824"/>
        <end position="839"/>
    </location>
</feature>
<comment type="similarity">
    <text evidence="2">Belongs to the angiomotin family.</text>
</comment>
<feature type="region of interest" description="Disordered" evidence="7">
    <location>
        <begin position="822"/>
        <end position="982"/>
    </location>
</feature>
<evidence type="ECO:0000259" key="8">
    <source>
        <dbReference type="Pfam" id="PF12240"/>
    </source>
</evidence>
<feature type="domain" description="Angiomotin C-terminal" evidence="8">
    <location>
        <begin position="625"/>
        <end position="833"/>
    </location>
</feature>
<feature type="region of interest" description="Disordered" evidence="7">
    <location>
        <begin position="293"/>
        <end position="333"/>
    </location>
</feature>
<dbReference type="PANTHER" id="PTHR14826">
    <property type="entry name" value="ANGIOMOTIN"/>
    <property type="match status" value="1"/>
</dbReference>
<feature type="compositionally biased region" description="Low complexity" evidence="7">
    <location>
        <begin position="864"/>
        <end position="876"/>
    </location>
</feature>
<sequence>MDDRWLQDEMGRLPHMGIVHRLGSRRGSSNSNIMAPEFWSDQPGASTTYYNFCVPIPCDDNGCVYQDCPLYISSNDQSSVVAESQGTLKEQAGEEQRSNFIPQDFHRIPEVEMRGSEDVSTGTVLKRLIQEQLRYGNPNENMSLLAIQQATGSLGPTNINANSLSSTENLTQEDPQMVGQSARQEPQGQEHQVDNTVMEKTLRTSQPQQNNEELPTYEEAKAQSQFFRAQPPGPMVPGFYVAGIVANHKSKTEGRATVSRANSGQAHQDEALKELKQGHVRSMSERIMLSLERNGVKQHSSGSIKGLKNVAPSPAPSLGKGGEQRGPPPDYPHKVKQAPMAVNKMQEHGHYYNDQQHLMVHEVIKPYHNTQPTRTEASVLRYQPPPEYNVTSRQHPQTPFTSVPLQPHSPMSSQVSSVSGSLHSASFPMFPMTVASHPTPSPSPSPSQQLPPEAFAIVERAHQMVEMLTKENSTLRQHLETCYEKADKLHKFEAEIQKISEAYESLVKSSTKREALDKAMKNKLEGEIRRLHDFNLDLRDRLETANRQLANREYNGHEDALEEGHYALKNKEHLKEMEGLQRELAALRTTNEEQRRHIEILDQALNNAQAKVVKLEEELRKKQVYVEEVEKLQQALTQLQAAGEKREQLERRLRTRLERELECLRMQQRQANHQASNNSDYSATALMDLLRKKEETILALEADTTKWEQKYLEESAKRHFTMDAATTAIVQPESTLLSHSRNGSHTENSFDVRMWHEEEEIVQANRKFQDMEHTIKNLHAKIIEQDAMIKVLHQRSRKDQGKNDNSSLRPARSVPSIAAVAVVTSGSHSRQTSLTTNQAAEEKKEEKNRKGSLGLLQSKDNHESPSPSLALPLPSFMLPPPPHPSSQPTLTVSHAKTGSKDNSTQTDKSSDLFWPNCSSLPGRGRINMTPSGSPLLRHPNTNKEKSEHSPVLGKTLESKFRAGTPNHKTDLSEPDNTMEVLI</sequence>
<feature type="coiled-coil region" evidence="6">
    <location>
        <begin position="570"/>
        <end position="710"/>
    </location>
</feature>
<evidence type="ECO:0000313" key="9">
    <source>
        <dbReference type="EMBL" id="KAG9491306.1"/>
    </source>
</evidence>
<dbReference type="OrthoDB" id="5974715at2759"/>
<dbReference type="InterPro" id="IPR009114">
    <property type="entry name" value="Angiomotin"/>
</dbReference>
<dbReference type="GO" id="GO:0030036">
    <property type="term" value="P:actin cytoskeleton organization"/>
    <property type="evidence" value="ECO:0007669"/>
    <property type="project" value="TreeGrafter"/>
</dbReference>
<keyword evidence="5 6" id="KW-0175">Coiled coil</keyword>
<dbReference type="PRINTS" id="PR01807">
    <property type="entry name" value="ANGIOMOTIN"/>
</dbReference>
<feature type="compositionally biased region" description="Polar residues" evidence="7">
    <location>
        <begin position="891"/>
        <end position="907"/>
    </location>
</feature>
<accession>A0A8J6FNW0</accession>
<dbReference type="GO" id="GO:0031410">
    <property type="term" value="C:cytoplasmic vesicle"/>
    <property type="evidence" value="ECO:0007669"/>
    <property type="project" value="TreeGrafter"/>
</dbReference>
<dbReference type="GO" id="GO:0030334">
    <property type="term" value="P:regulation of cell migration"/>
    <property type="evidence" value="ECO:0007669"/>
    <property type="project" value="TreeGrafter"/>
</dbReference>
<dbReference type="GO" id="GO:0005923">
    <property type="term" value="C:bicellular tight junction"/>
    <property type="evidence" value="ECO:0007669"/>
    <property type="project" value="TreeGrafter"/>
</dbReference>
<dbReference type="PANTHER" id="PTHR14826:SF12">
    <property type="entry name" value="ANGIOMOTIN-LIKE PROTEIN 1"/>
    <property type="match status" value="1"/>
</dbReference>
<organism evidence="9 10">
    <name type="scientific">Eleutherodactylus coqui</name>
    <name type="common">Puerto Rican coqui</name>
    <dbReference type="NCBI Taxonomy" id="57060"/>
    <lineage>
        <taxon>Eukaryota</taxon>
        <taxon>Metazoa</taxon>
        <taxon>Chordata</taxon>
        <taxon>Craniata</taxon>
        <taxon>Vertebrata</taxon>
        <taxon>Euteleostomi</taxon>
        <taxon>Amphibia</taxon>
        <taxon>Batrachia</taxon>
        <taxon>Anura</taxon>
        <taxon>Neobatrachia</taxon>
        <taxon>Hyloidea</taxon>
        <taxon>Eleutherodactylidae</taxon>
        <taxon>Eleutherodactylinae</taxon>
        <taxon>Eleutherodactylus</taxon>
        <taxon>Eleutherodactylus</taxon>
    </lineage>
</organism>
<feature type="region of interest" description="Disordered" evidence="7">
    <location>
        <begin position="169"/>
        <end position="192"/>
    </location>
</feature>
<dbReference type="Proteomes" id="UP000770717">
    <property type="component" value="Unassembled WGS sequence"/>
</dbReference>
<keyword evidence="3" id="KW-0597">Phosphoprotein</keyword>
<evidence type="ECO:0000256" key="1">
    <source>
        <dbReference type="ARBA" id="ARBA00004282"/>
    </source>
</evidence>
<evidence type="ECO:0000256" key="5">
    <source>
        <dbReference type="ARBA" id="ARBA00023054"/>
    </source>
</evidence>
<feature type="compositionally biased region" description="Polar residues" evidence="7">
    <location>
        <begin position="169"/>
        <end position="190"/>
    </location>
</feature>
<comment type="subcellular location">
    <subcellularLocation>
        <location evidence="1">Cell junction</location>
    </subcellularLocation>
</comment>
<feature type="compositionally biased region" description="Basic and acidic residues" evidence="7">
    <location>
        <begin position="840"/>
        <end position="849"/>
    </location>
</feature>
<proteinExistence type="inferred from homology"/>
<gene>
    <name evidence="9" type="ORF">GDO78_000025</name>
</gene>
<dbReference type="EMBL" id="WNTK01000001">
    <property type="protein sequence ID" value="KAG9491306.1"/>
    <property type="molecule type" value="Genomic_DNA"/>
</dbReference>
<comment type="caution">
    <text evidence="9">The sequence shown here is derived from an EMBL/GenBank/DDBJ whole genome shotgun (WGS) entry which is preliminary data.</text>
</comment>
<keyword evidence="4" id="KW-0965">Cell junction</keyword>
<dbReference type="GO" id="GO:0035329">
    <property type="term" value="P:hippo signaling"/>
    <property type="evidence" value="ECO:0007669"/>
    <property type="project" value="TreeGrafter"/>
</dbReference>
<evidence type="ECO:0000256" key="3">
    <source>
        <dbReference type="ARBA" id="ARBA00022553"/>
    </source>
</evidence>
<name>A0A8J6FNW0_ELECQ</name>
<dbReference type="InterPro" id="IPR051747">
    <property type="entry name" value="Angiomotin-like"/>
</dbReference>
<keyword evidence="10" id="KW-1185">Reference proteome</keyword>
<evidence type="ECO:0000256" key="6">
    <source>
        <dbReference type="SAM" id="Coils"/>
    </source>
</evidence>
<evidence type="ECO:0000313" key="10">
    <source>
        <dbReference type="Proteomes" id="UP000770717"/>
    </source>
</evidence>
<dbReference type="AlphaFoldDB" id="A0A8J6FNW0"/>
<evidence type="ECO:0000256" key="7">
    <source>
        <dbReference type="SAM" id="MobiDB-lite"/>
    </source>
</evidence>
<evidence type="ECO:0000256" key="2">
    <source>
        <dbReference type="ARBA" id="ARBA00010300"/>
    </source>
</evidence>
<feature type="region of interest" description="Disordered" evidence="7">
    <location>
        <begin position="794"/>
        <end position="813"/>
    </location>
</feature>
<dbReference type="GO" id="GO:0005886">
    <property type="term" value="C:plasma membrane"/>
    <property type="evidence" value="ECO:0007669"/>
    <property type="project" value="TreeGrafter"/>
</dbReference>
<dbReference type="Pfam" id="PF12240">
    <property type="entry name" value="Angiomotin_C"/>
    <property type="match status" value="1"/>
</dbReference>